<comment type="caution">
    <text evidence="1">The sequence shown here is derived from an EMBL/GenBank/DDBJ whole genome shotgun (WGS) entry which is preliminary data.</text>
</comment>
<accession>A0ACC0LIA9</accession>
<reference evidence="1" key="1">
    <citation type="submission" date="2022-02" db="EMBL/GenBank/DDBJ databases">
        <title>Plant Genome Project.</title>
        <authorList>
            <person name="Zhang R.-G."/>
        </authorList>
    </citation>
    <scope>NUCLEOTIDE SEQUENCE</scope>
    <source>
        <strain evidence="1">AT1</strain>
    </source>
</reference>
<protein>
    <submittedName>
        <fullName evidence="1">Uncharacterized protein</fullName>
    </submittedName>
</protein>
<gene>
    <name evidence="1" type="ORF">RHMOL_Rhmol12G0140200</name>
</gene>
<proteinExistence type="predicted"/>
<name>A0ACC0LIA9_RHOML</name>
<evidence type="ECO:0000313" key="1">
    <source>
        <dbReference type="EMBL" id="KAI8528307.1"/>
    </source>
</evidence>
<keyword evidence="2" id="KW-1185">Reference proteome</keyword>
<dbReference type="Proteomes" id="UP001062846">
    <property type="component" value="Chromosome 12"/>
</dbReference>
<evidence type="ECO:0000313" key="2">
    <source>
        <dbReference type="Proteomes" id="UP001062846"/>
    </source>
</evidence>
<dbReference type="EMBL" id="CM046399">
    <property type="protein sequence ID" value="KAI8528307.1"/>
    <property type="molecule type" value="Genomic_DNA"/>
</dbReference>
<organism evidence="1 2">
    <name type="scientific">Rhododendron molle</name>
    <name type="common">Chinese azalea</name>
    <name type="synonym">Azalea mollis</name>
    <dbReference type="NCBI Taxonomy" id="49168"/>
    <lineage>
        <taxon>Eukaryota</taxon>
        <taxon>Viridiplantae</taxon>
        <taxon>Streptophyta</taxon>
        <taxon>Embryophyta</taxon>
        <taxon>Tracheophyta</taxon>
        <taxon>Spermatophyta</taxon>
        <taxon>Magnoliopsida</taxon>
        <taxon>eudicotyledons</taxon>
        <taxon>Gunneridae</taxon>
        <taxon>Pentapetalae</taxon>
        <taxon>asterids</taxon>
        <taxon>Ericales</taxon>
        <taxon>Ericaceae</taxon>
        <taxon>Ericoideae</taxon>
        <taxon>Rhodoreae</taxon>
        <taxon>Rhododendron</taxon>
    </lineage>
</organism>
<sequence>MKRKRGQSSSRMKGKSGGGNAYKLRLRANINRSTMEEPETSITPTKRRQNQGKVQLKSKHNKKKLDAEGTQISWSFVQLMEDLPAMSNYNWSQAILDNLMKSVEAYATKPKDVAGCVMLLLYWLCERTNIIEQETRLFTVPRILKWNLPKLKEKLEGIESLDNLRNVQLLDGTLQQTEREVRVFRTVRNNQTTSSDHDDSSEHDDSSVSPESDDEHDNESQDDDHGSNDNDNESQCGEDHQSTEKDGEYDFRNVQLLDGSLQQTNHDDHDDGSSEHDDHDDGSSEHDDSGGIPENDDHDNETHCAEDHGSSELDDSGETPENNDEDDNESQHGEDHESAEADDLISNEHRTPVYIPYFGSLVSEDGLERIDLNQTEQNILQSEEQSPIYLDSAMTTKSSLYLLSETAAIAQQSSLVYKRRVKITGTESQKEEQSSLKDQLVKSTEPEQQSCRFLDSIITPQGETPPIEKPSGYFLDSRITLQTDEVEMNGIESQEEERSSVKDPLLNSTEPACSTLYLDSAILDKKMEELQRQIDDERALKEKEMEKNEEVVKQIEDIQRTNEILLVVINYINEIAKQNDEERGARDKKKMEKSEEQTRLMLKENGVLQKENEAATCRIGELERALKEKEMEMNKENAALQRENEAATSRIRELVEQIDKESIKGERNGKE</sequence>